<evidence type="ECO:0000313" key="4">
    <source>
        <dbReference type="Proteomes" id="UP000253919"/>
    </source>
</evidence>
<dbReference type="Pfam" id="PF13672">
    <property type="entry name" value="PP2C_2"/>
    <property type="match status" value="1"/>
</dbReference>
<dbReference type="Proteomes" id="UP000253919">
    <property type="component" value="Unassembled WGS sequence"/>
</dbReference>
<protein>
    <recommendedName>
        <fullName evidence="2">PPM-type phosphatase domain-containing protein</fullName>
    </recommendedName>
</protein>
<gene>
    <name evidence="3" type="ORF">AHMF7616_01282</name>
</gene>
<feature type="domain" description="PPM-type phosphatase" evidence="2">
    <location>
        <begin position="307"/>
        <end position="528"/>
    </location>
</feature>
<comment type="caution">
    <text evidence="3">The sequence shown here is derived from an EMBL/GenBank/DDBJ whole genome shotgun (WGS) entry which is preliminary data.</text>
</comment>
<dbReference type="InterPro" id="IPR001932">
    <property type="entry name" value="PPM-type_phosphatase-like_dom"/>
</dbReference>
<organism evidence="3 4">
    <name type="scientific">Adhaeribacter pallidiroseus</name>
    <dbReference type="NCBI Taxonomy" id="2072847"/>
    <lineage>
        <taxon>Bacteria</taxon>
        <taxon>Pseudomonadati</taxon>
        <taxon>Bacteroidota</taxon>
        <taxon>Cytophagia</taxon>
        <taxon>Cytophagales</taxon>
        <taxon>Hymenobacteraceae</taxon>
        <taxon>Adhaeribacter</taxon>
    </lineage>
</organism>
<evidence type="ECO:0000313" key="3">
    <source>
        <dbReference type="EMBL" id="RDC62688.1"/>
    </source>
</evidence>
<proteinExistence type="predicted"/>
<reference evidence="3 4" key="1">
    <citation type="submission" date="2018-04" db="EMBL/GenBank/DDBJ databases">
        <title>Adhaeribacter sp. HMF7616 genome sequencing and assembly.</title>
        <authorList>
            <person name="Kang H."/>
            <person name="Kang J."/>
            <person name="Cha I."/>
            <person name="Kim H."/>
            <person name="Joh K."/>
        </authorList>
    </citation>
    <scope>NUCLEOTIDE SEQUENCE [LARGE SCALE GENOMIC DNA]</scope>
    <source>
        <strain evidence="3 4">HMF7616</strain>
    </source>
</reference>
<feature type="region of interest" description="Disordered" evidence="1">
    <location>
        <begin position="212"/>
        <end position="241"/>
    </location>
</feature>
<sequence length="563" mass="62018">MAGYRSGNASRKYQSPAGKKEKPDVKLNPSKPAVSVTKIVLDSPDLPKFKKIPKVALPVKNLKTDSQLTFQDSVWVWLPDVSANPAPPHVWQMRLSGRAGTKTIFRDYRLILDSTNEAKTSQSGKTASRTFQSAQWQLSGGGAVSNNFAKASQPELSTKSPLGGAPVKDSEVNPFWQNLAILGSALIGLYGLLWAASRFLRFSVRVIAPDAKNVTPGLPRREQAMAASTTESENSGRTQESLFRNQDGQSFPFEINSPGPLPNLPPASMPVPDTRISAAGSYFFTELLLTAGPRKKYMSDPEADKDLGEDVCGLVTNQQQLLLWVLDGTSDQYCLRHPIDKKEYFSSRLLAQSIANKLRMAFTQLSTTSLEQVLNQAITAVKTDWLRHLQDLPPEEQTVLQANILNKNIPECATTLLFGTLSLAGNLTAYRSGDCKMVLYTQPHQNQAALLETPLLAKNEASNDRLFFRLIINPAGEFDILHNTPKFEIIQHSQVHALAAFSDGIGLETETRLRELADKSLESMREDIIYQLQGTADDKAICFVEIRQAPHPQPLPSGEGSYL</sequence>
<dbReference type="EMBL" id="QASA01000001">
    <property type="protein sequence ID" value="RDC62688.1"/>
    <property type="molecule type" value="Genomic_DNA"/>
</dbReference>
<accession>A0A369QK99</accession>
<evidence type="ECO:0000256" key="1">
    <source>
        <dbReference type="SAM" id="MobiDB-lite"/>
    </source>
</evidence>
<dbReference type="RefSeq" id="WP_115372101.1">
    <property type="nucleotide sequence ID" value="NZ_QASA01000001.1"/>
</dbReference>
<dbReference type="OrthoDB" id="9820413at2"/>
<keyword evidence="4" id="KW-1185">Reference proteome</keyword>
<dbReference type="AlphaFoldDB" id="A0A369QK99"/>
<feature type="region of interest" description="Disordered" evidence="1">
    <location>
        <begin position="1"/>
        <end position="30"/>
    </location>
</feature>
<evidence type="ECO:0000259" key="2">
    <source>
        <dbReference type="Pfam" id="PF13672"/>
    </source>
</evidence>
<feature type="compositionally biased region" description="Polar residues" evidence="1">
    <location>
        <begin position="226"/>
        <end position="241"/>
    </location>
</feature>
<name>A0A369QK99_9BACT</name>